<gene>
    <name evidence="11" type="ORF">JOD17_003083</name>
</gene>
<sequence>MKFEPEEVKISENTPLEYQSQSGRFNILGFWIFLGAEVALFSTLFGTYFVLINRTASAVQPQELIDLGLVLMMTLVLLTCSFTCGLAVHEMRLNQKKRMIGWLAVTITLGAVFLGLEIYEFVHYVSEGATLSASAYWSSFFLLLGTHGLHVAIGIIWFIFIIIQVVMRDLNTISASKVFIGSLYWHFLDVVWIFIFTGVYLLRLVI</sequence>
<dbReference type="Gene3D" id="1.20.120.80">
    <property type="entry name" value="Cytochrome c oxidase, subunit III, four-helix bundle"/>
    <property type="match status" value="1"/>
</dbReference>
<keyword evidence="6 9" id="KW-1133">Transmembrane helix</keyword>
<feature type="transmembrane region" description="Helical" evidence="9">
    <location>
        <begin position="178"/>
        <end position="202"/>
    </location>
</feature>
<dbReference type="PROSITE" id="PS50253">
    <property type="entry name" value="COX3"/>
    <property type="match status" value="1"/>
</dbReference>
<keyword evidence="4 9" id="KW-1003">Cell membrane</keyword>
<comment type="catalytic activity">
    <reaction evidence="1 9">
        <text>2 a quinol + O2 = 2 a quinone + 2 H2O</text>
        <dbReference type="Rhea" id="RHEA:55376"/>
        <dbReference type="ChEBI" id="CHEBI:15377"/>
        <dbReference type="ChEBI" id="CHEBI:15379"/>
        <dbReference type="ChEBI" id="CHEBI:24646"/>
        <dbReference type="ChEBI" id="CHEBI:132124"/>
    </reaction>
</comment>
<dbReference type="Proteomes" id="UP000741863">
    <property type="component" value="Unassembled WGS sequence"/>
</dbReference>
<feature type="transmembrane region" description="Helical" evidence="9">
    <location>
        <begin position="28"/>
        <end position="52"/>
    </location>
</feature>
<dbReference type="NCBIfam" id="TIGR02897">
    <property type="entry name" value="QoxC"/>
    <property type="match status" value="1"/>
</dbReference>
<reference evidence="11 12" key="1">
    <citation type="submission" date="2021-01" db="EMBL/GenBank/DDBJ databases">
        <title>Genomic Encyclopedia of Type Strains, Phase IV (KMG-IV): sequencing the most valuable type-strain genomes for metagenomic binning, comparative biology and taxonomic classification.</title>
        <authorList>
            <person name="Goeker M."/>
        </authorList>
    </citation>
    <scope>NUCLEOTIDE SEQUENCE [LARGE SCALE GENOMIC DNA]</scope>
    <source>
        <strain evidence="11 12">DSM 25540</strain>
    </source>
</reference>
<accession>A0ABS2PEZ5</accession>
<keyword evidence="7 9" id="KW-0472">Membrane</keyword>
<keyword evidence="5 8" id="KW-0812">Transmembrane</keyword>
<dbReference type="EMBL" id="JAFBEC010000009">
    <property type="protein sequence ID" value="MBM7633983.1"/>
    <property type="molecule type" value="Genomic_DNA"/>
</dbReference>
<evidence type="ECO:0000256" key="3">
    <source>
        <dbReference type="ARBA" id="ARBA00010581"/>
    </source>
</evidence>
<evidence type="ECO:0000256" key="9">
    <source>
        <dbReference type="RuleBase" id="RU367152"/>
    </source>
</evidence>
<dbReference type="InterPro" id="IPR014246">
    <property type="entry name" value="QoxC"/>
</dbReference>
<feature type="domain" description="Heme-copper oxidase subunit III family profile" evidence="10">
    <location>
        <begin position="28"/>
        <end position="204"/>
    </location>
</feature>
<name>A0ABS2PEZ5_9BACL</name>
<evidence type="ECO:0000256" key="1">
    <source>
        <dbReference type="ARBA" id="ARBA00000725"/>
    </source>
</evidence>
<dbReference type="EC" id="1.10.3.-" evidence="9"/>
<evidence type="ECO:0000256" key="7">
    <source>
        <dbReference type="ARBA" id="ARBA00023136"/>
    </source>
</evidence>
<dbReference type="InterPro" id="IPR024791">
    <property type="entry name" value="Cyt_c/ubiquinol_Oxase_su3"/>
</dbReference>
<evidence type="ECO:0000256" key="8">
    <source>
        <dbReference type="RuleBase" id="RU003376"/>
    </source>
</evidence>
<proteinExistence type="inferred from homology"/>
<comment type="function">
    <text evidence="9">Catalyzes quinol oxidation with the concomitant reduction of oxygen to water.</text>
</comment>
<protein>
    <recommendedName>
        <fullName evidence="9">Quinol oxidase subunit 3</fullName>
        <ecNumber evidence="9">1.10.3.-</ecNumber>
    </recommendedName>
</protein>
<dbReference type="SUPFAM" id="SSF81452">
    <property type="entry name" value="Cytochrome c oxidase subunit III-like"/>
    <property type="match status" value="1"/>
</dbReference>
<feature type="transmembrane region" description="Helical" evidence="9">
    <location>
        <begin position="100"/>
        <end position="119"/>
    </location>
</feature>
<keyword evidence="12" id="KW-1185">Reference proteome</keyword>
<evidence type="ECO:0000256" key="6">
    <source>
        <dbReference type="ARBA" id="ARBA00022989"/>
    </source>
</evidence>
<feature type="transmembrane region" description="Helical" evidence="9">
    <location>
        <begin position="64"/>
        <end position="88"/>
    </location>
</feature>
<keyword evidence="9" id="KW-0560">Oxidoreductase</keyword>
<comment type="similarity">
    <text evidence="3 8">Belongs to the cytochrome c oxidase subunit 3 family.</text>
</comment>
<feature type="transmembrane region" description="Helical" evidence="9">
    <location>
        <begin position="139"/>
        <end position="166"/>
    </location>
</feature>
<dbReference type="RefSeq" id="WP_204698727.1">
    <property type="nucleotide sequence ID" value="NZ_JAFBEC010000009.1"/>
</dbReference>
<evidence type="ECO:0000256" key="2">
    <source>
        <dbReference type="ARBA" id="ARBA00004651"/>
    </source>
</evidence>
<dbReference type="PANTHER" id="PTHR11403:SF2">
    <property type="entry name" value="CYTOCHROME BO(3) UBIQUINOL OXIDASE SUBUNIT 3"/>
    <property type="match status" value="1"/>
</dbReference>
<comment type="subcellular location">
    <subcellularLocation>
        <location evidence="2 8">Cell membrane</location>
        <topology evidence="2 8">Multi-pass membrane protein</topology>
    </subcellularLocation>
</comment>
<comment type="caution">
    <text evidence="11">The sequence shown here is derived from an EMBL/GenBank/DDBJ whole genome shotgun (WGS) entry which is preliminary data.</text>
</comment>
<dbReference type="InterPro" id="IPR013833">
    <property type="entry name" value="Cyt_c_oxidase_su3_a-hlx"/>
</dbReference>
<dbReference type="Pfam" id="PF00510">
    <property type="entry name" value="COX3"/>
    <property type="match status" value="1"/>
</dbReference>
<evidence type="ECO:0000313" key="12">
    <source>
        <dbReference type="Proteomes" id="UP000741863"/>
    </source>
</evidence>
<evidence type="ECO:0000256" key="4">
    <source>
        <dbReference type="ARBA" id="ARBA00022475"/>
    </source>
</evidence>
<evidence type="ECO:0000256" key="5">
    <source>
        <dbReference type="ARBA" id="ARBA00022692"/>
    </source>
</evidence>
<evidence type="ECO:0000313" key="11">
    <source>
        <dbReference type="EMBL" id="MBM7633983.1"/>
    </source>
</evidence>
<evidence type="ECO:0000259" key="10">
    <source>
        <dbReference type="PROSITE" id="PS50253"/>
    </source>
</evidence>
<dbReference type="InterPro" id="IPR035973">
    <property type="entry name" value="Cyt_c_oxidase_su3-like_sf"/>
</dbReference>
<dbReference type="InterPro" id="IPR000298">
    <property type="entry name" value="Cyt_c_oxidase-like_su3"/>
</dbReference>
<organism evidence="11 12">
    <name type="scientific">Geomicrobium sediminis</name>
    <dbReference type="NCBI Taxonomy" id="1347788"/>
    <lineage>
        <taxon>Bacteria</taxon>
        <taxon>Bacillati</taxon>
        <taxon>Bacillota</taxon>
        <taxon>Bacilli</taxon>
        <taxon>Bacillales</taxon>
        <taxon>Geomicrobium</taxon>
    </lineage>
</organism>
<dbReference type="PANTHER" id="PTHR11403">
    <property type="entry name" value="CYTOCHROME C OXIDASE SUBUNIT III"/>
    <property type="match status" value="1"/>
</dbReference>